<dbReference type="PIRSF" id="PIRSF001112">
    <property type="entry name" value="Epoxide_hydrolase"/>
    <property type="match status" value="1"/>
</dbReference>
<dbReference type="PANTHER" id="PTHR21661:SF35">
    <property type="entry name" value="EPOXIDE HYDROLASE"/>
    <property type="match status" value="1"/>
</dbReference>
<keyword evidence="3" id="KW-0378">Hydrolase</keyword>
<evidence type="ECO:0000256" key="3">
    <source>
        <dbReference type="ARBA" id="ARBA00022801"/>
    </source>
</evidence>
<evidence type="ECO:0000256" key="1">
    <source>
        <dbReference type="ARBA" id="ARBA00010088"/>
    </source>
</evidence>
<reference evidence="5 6" key="1">
    <citation type="submission" date="2023-05" db="EMBL/GenBank/DDBJ databases">
        <title>A 100% complete, gapless, phased diploid assembly of the Scenedesmus obliquus UTEX 3031 genome.</title>
        <authorList>
            <person name="Biondi T.C."/>
            <person name="Hanschen E.R."/>
            <person name="Kwon T."/>
            <person name="Eng W."/>
            <person name="Kruse C.P.S."/>
            <person name="Koehler S.I."/>
            <person name="Kunde Y."/>
            <person name="Gleasner C.D."/>
            <person name="You Mak K.T."/>
            <person name="Polle J."/>
            <person name="Hovde B.T."/>
            <person name="Starkenburg S.R."/>
        </authorList>
    </citation>
    <scope>NUCLEOTIDE SEQUENCE [LARGE SCALE GENOMIC DNA]</scope>
    <source>
        <strain evidence="5 6">DOE0152z</strain>
    </source>
</reference>
<dbReference type="InterPro" id="IPR000639">
    <property type="entry name" value="Epox_hydrolase-like"/>
</dbReference>
<sequence>MADVRPFRVSVPESELKYLRQRLDTARYPDILTNIAPWEDGTDLDYFKTFIDYWRLSYDWRKWEAVLNSSAQFTATIRGIQLHFVWEQSERKDAIPLLLLHGWPGSYFEFHKLIPMLKATGRYHIVAPSLPGYGWSSAASERGMGVTAIAGIMDSLMSQLGYRRYLAQGGDWGAIICRALGVYHFGSCAGIHINMCVARPKLTNPWHLAQVANAWLAPRLPLTMTEAELQGVTAMQRFMRDETGYQKIQGTKPQTLAYALTDSPVGLAAWILEKVRTWSDCGGVPDNALSKDEVLTNICVYWFSGRIASSMRLYKESLRNKLEMQKLLGPYCSTPTGVAIFPGELYRPPQSWAKSVYNIQLWSQMPQGGHFAAWEQPALLAGEIAKFADLAESKGWLA</sequence>
<dbReference type="InterPro" id="IPR029058">
    <property type="entry name" value="AB_hydrolase_fold"/>
</dbReference>
<dbReference type="InterPro" id="IPR010497">
    <property type="entry name" value="Epoxide_hydro_N"/>
</dbReference>
<evidence type="ECO:0000313" key="5">
    <source>
        <dbReference type="EMBL" id="WIA21002.1"/>
    </source>
</evidence>
<name>A0ABY8UL18_TETOB</name>
<evidence type="ECO:0000313" key="6">
    <source>
        <dbReference type="Proteomes" id="UP001244341"/>
    </source>
</evidence>
<comment type="similarity">
    <text evidence="1">Belongs to the peptidase S33 family.</text>
</comment>
<proteinExistence type="inferred from homology"/>
<dbReference type="SUPFAM" id="SSF53474">
    <property type="entry name" value="alpha/beta-Hydrolases"/>
    <property type="match status" value="1"/>
</dbReference>
<dbReference type="EMBL" id="CP126219">
    <property type="protein sequence ID" value="WIA21002.1"/>
    <property type="molecule type" value="Genomic_DNA"/>
</dbReference>
<feature type="domain" description="Epoxide hydrolase N-terminal" evidence="4">
    <location>
        <begin position="4"/>
        <end position="110"/>
    </location>
</feature>
<gene>
    <name evidence="5" type="ORF">OEZ85_005338</name>
</gene>
<dbReference type="Proteomes" id="UP001244341">
    <property type="component" value="Chromosome 12b"/>
</dbReference>
<dbReference type="PRINTS" id="PR00412">
    <property type="entry name" value="EPOXHYDRLASE"/>
</dbReference>
<protein>
    <recommendedName>
        <fullName evidence="4">Epoxide hydrolase N-terminal domain-containing protein</fullName>
    </recommendedName>
</protein>
<dbReference type="PANTHER" id="PTHR21661">
    <property type="entry name" value="EPOXIDE HYDROLASE 1-RELATED"/>
    <property type="match status" value="1"/>
</dbReference>
<dbReference type="Gene3D" id="3.40.50.1820">
    <property type="entry name" value="alpha/beta hydrolase"/>
    <property type="match status" value="1"/>
</dbReference>
<keyword evidence="6" id="KW-1185">Reference proteome</keyword>
<accession>A0ABY8UL18</accession>
<organism evidence="5 6">
    <name type="scientific">Tetradesmus obliquus</name>
    <name type="common">Green alga</name>
    <name type="synonym">Acutodesmus obliquus</name>
    <dbReference type="NCBI Taxonomy" id="3088"/>
    <lineage>
        <taxon>Eukaryota</taxon>
        <taxon>Viridiplantae</taxon>
        <taxon>Chlorophyta</taxon>
        <taxon>core chlorophytes</taxon>
        <taxon>Chlorophyceae</taxon>
        <taxon>CS clade</taxon>
        <taxon>Sphaeropleales</taxon>
        <taxon>Scenedesmaceae</taxon>
        <taxon>Tetradesmus</taxon>
    </lineage>
</organism>
<evidence type="ECO:0000259" key="4">
    <source>
        <dbReference type="Pfam" id="PF06441"/>
    </source>
</evidence>
<evidence type="ECO:0000256" key="2">
    <source>
        <dbReference type="ARBA" id="ARBA00022797"/>
    </source>
</evidence>
<keyword evidence="2" id="KW-0058">Aromatic hydrocarbons catabolism</keyword>
<dbReference type="Pfam" id="PF06441">
    <property type="entry name" value="EHN"/>
    <property type="match status" value="1"/>
</dbReference>
<dbReference type="InterPro" id="IPR016292">
    <property type="entry name" value="Epoxide_hydrolase"/>
</dbReference>